<protein>
    <submittedName>
        <fullName evidence="1">Uncharacterized protein</fullName>
    </submittedName>
</protein>
<dbReference type="EMBL" id="MDYO01000033">
    <property type="protein sequence ID" value="OQD93369.1"/>
    <property type="molecule type" value="Genomic_DNA"/>
</dbReference>
<organism evidence="1 2">
    <name type="scientific">Penicillium solitum</name>
    <dbReference type="NCBI Taxonomy" id="60172"/>
    <lineage>
        <taxon>Eukaryota</taxon>
        <taxon>Fungi</taxon>
        <taxon>Dikarya</taxon>
        <taxon>Ascomycota</taxon>
        <taxon>Pezizomycotina</taxon>
        <taxon>Eurotiomycetes</taxon>
        <taxon>Eurotiomycetidae</taxon>
        <taxon>Eurotiales</taxon>
        <taxon>Aspergillaceae</taxon>
        <taxon>Penicillium</taxon>
    </lineage>
</organism>
<dbReference type="Proteomes" id="UP000191612">
    <property type="component" value="Unassembled WGS sequence"/>
</dbReference>
<comment type="caution">
    <text evidence="1">The sequence shown here is derived from an EMBL/GenBank/DDBJ whole genome shotgun (WGS) entry which is preliminary data.</text>
</comment>
<gene>
    <name evidence="1" type="ORF">PENSOL_c033G09018</name>
</gene>
<evidence type="ECO:0000313" key="1">
    <source>
        <dbReference type="EMBL" id="OQD93369.1"/>
    </source>
</evidence>
<evidence type="ECO:0000313" key="2">
    <source>
        <dbReference type="Proteomes" id="UP000191612"/>
    </source>
</evidence>
<proteinExistence type="predicted"/>
<name>A0A1V6QVY0_9EURO</name>
<dbReference type="AlphaFoldDB" id="A0A1V6QVY0"/>
<accession>A0A1V6QVY0</accession>
<sequence>MPNVLLESTGTTLGAILHSCALVIFEISMWARVRYVALLLLLPAEPILASVPVQRGDLFAICMEADTHAKATDGKISCGAGNVPAYYNRTRPKGSGNFVLEFQSHPEDGHYEFGIDIRCPASQIHAVTKTVTITATTTIQPVTITKREDPSISTVTVISTTDCADSRITPLPSPIPSPEPTRFCATGTPWCWNEREQYRSGADCADGYRMEGCHCRNLFKGDIRRPRCNDVGTVTCENCH</sequence>
<keyword evidence="2" id="KW-1185">Reference proteome</keyword>
<reference evidence="2" key="1">
    <citation type="journal article" date="2017" name="Nat. Microbiol.">
        <title>Global analysis of biosynthetic gene clusters reveals vast potential of secondary metabolite production in Penicillium species.</title>
        <authorList>
            <person name="Nielsen J.C."/>
            <person name="Grijseels S."/>
            <person name="Prigent S."/>
            <person name="Ji B."/>
            <person name="Dainat J."/>
            <person name="Nielsen K.F."/>
            <person name="Frisvad J.C."/>
            <person name="Workman M."/>
            <person name="Nielsen J."/>
        </authorList>
    </citation>
    <scope>NUCLEOTIDE SEQUENCE [LARGE SCALE GENOMIC DNA]</scope>
    <source>
        <strain evidence="2">IBT 29525</strain>
    </source>
</reference>